<sequence length="415" mass="46983">MRHLYVSDLDGRTETVVVEDHKLVEYYVEPAQKCQLAGSVCLGKVTDVLPGLQAAFVRIGLEKNAYLSLDDLLPPHPDRQPKPKPRIEQLVKPGDELIVQIVKEPIGTKGAKVTTNLSFPGRWLVYMPDAGYTAVSRKISSPEEHRRLVDIGDQIREPDEGLIFRTLADGQSEWAFREDLDRLRRQWRDIRRKSEQAEAPAWLYRERDAADRVVRDLFASAEDRLTVNSKERAATWREWAKRMQPGMERGIELVEPGVDLLEMAGLRRELDRLMRPKVWLDCGGYLVVDRTEAMTVVDVNTGKFTAAADLEHAALAVNLEAAEMIARLMRLRDLGGIILVDFIDMEEESHRRQVADKLQTALRRDRTRVHALGWTRLGLMELTRKKVRETATDPARVYCSACGGSGLAATPPIFG</sequence>
<dbReference type="EMBL" id="JBHTGQ010000002">
    <property type="protein sequence ID" value="MFC7748412.1"/>
    <property type="molecule type" value="Genomic_DNA"/>
</dbReference>
<dbReference type="CDD" id="cd04453">
    <property type="entry name" value="S1_RNase_E"/>
    <property type="match status" value="1"/>
</dbReference>
<dbReference type="PANTHER" id="PTHR30001">
    <property type="entry name" value="RIBONUCLEASE"/>
    <property type="match status" value="1"/>
</dbReference>
<keyword evidence="2" id="KW-0479">Metal-binding</keyword>
<evidence type="ECO:0000313" key="7">
    <source>
        <dbReference type="EMBL" id="MFC7748412.1"/>
    </source>
</evidence>
<keyword evidence="3" id="KW-0378">Hydrolase</keyword>
<dbReference type="PANTHER" id="PTHR30001:SF0">
    <property type="entry name" value="RIBONUCLEASE G"/>
    <property type="match status" value="1"/>
</dbReference>
<reference evidence="8" key="1">
    <citation type="journal article" date="2019" name="Int. J. Syst. Evol. Microbiol.">
        <title>The Global Catalogue of Microorganisms (GCM) 10K type strain sequencing project: providing services to taxonomists for standard genome sequencing and annotation.</title>
        <authorList>
            <consortium name="The Broad Institute Genomics Platform"/>
            <consortium name="The Broad Institute Genome Sequencing Center for Infectious Disease"/>
            <person name="Wu L."/>
            <person name="Ma J."/>
        </authorList>
    </citation>
    <scope>NUCLEOTIDE SEQUENCE [LARGE SCALE GENOMIC DNA]</scope>
    <source>
        <strain evidence="8">JCM 18657</strain>
    </source>
</reference>
<gene>
    <name evidence="7" type="ORF">ACFQWB_00440</name>
</gene>
<proteinExistence type="predicted"/>
<dbReference type="SUPFAM" id="SSF50249">
    <property type="entry name" value="Nucleic acid-binding proteins"/>
    <property type="match status" value="1"/>
</dbReference>
<dbReference type="InterPro" id="IPR003029">
    <property type="entry name" value="S1_domain"/>
</dbReference>
<accession>A0ABW2V186</accession>
<evidence type="ECO:0000256" key="4">
    <source>
        <dbReference type="ARBA" id="ARBA00022842"/>
    </source>
</evidence>
<dbReference type="InterPro" id="IPR012340">
    <property type="entry name" value="NA-bd_OB-fold"/>
</dbReference>
<keyword evidence="5" id="KW-0694">RNA-binding</keyword>
<comment type="caution">
    <text evidence="7">The sequence shown here is derived from an EMBL/GenBank/DDBJ whole genome shotgun (WGS) entry which is preliminary data.</text>
</comment>
<evidence type="ECO:0000256" key="2">
    <source>
        <dbReference type="ARBA" id="ARBA00022723"/>
    </source>
</evidence>
<evidence type="ECO:0000256" key="3">
    <source>
        <dbReference type="ARBA" id="ARBA00022801"/>
    </source>
</evidence>
<dbReference type="NCBIfam" id="TIGR00757">
    <property type="entry name" value="RNaseEG"/>
    <property type="match status" value="1"/>
</dbReference>
<protein>
    <submittedName>
        <fullName evidence="7">Rne/Rng family ribonuclease</fullName>
    </submittedName>
</protein>
<keyword evidence="8" id="KW-1185">Reference proteome</keyword>
<dbReference type="RefSeq" id="WP_138788961.1">
    <property type="nucleotide sequence ID" value="NZ_JBHTGQ010000002.1"/>
</dbReference>
<name>A0ABW2V186_9BACL</name>
<comment type="cofactor">
    <cofactor evidence="1">
        <name>Mg(2+)</name>
        <dbReference type="ChEBI" id="CHEBI:18420"/>
    </cofactor>
</comment>
<dbReference type="SMART" id="SM00316">
    <property type="entry name" value="S1"/>
    <property type="match status" value="1"/>
</dbReference>
<dbReference type="Pfam" id="PF10150">
    <property type="entry name" value="RNase_E_G"/>
    <property type="match status" value="1"/>
</dbReference>
<organism evidence="7 8">
    <name type="scientific">Paenibacillus thermoaerophilus</name>
    <dbReference type="NCBI Taxonomy" id="1215385"/>
    <lineage>
        <taxon>Bacteria</taxon>
        <taxon>Bacillati</taxon>
        <taxon>Bacillota</taxon>
        <taxon>Bacilli</taxon>
        <taxon>Bacillales</taxon>
        <taxon>Paenibacillaceae</taxon>
        <taxon>Paenibacillus</taxon>
    </lineage>
</organism>
<evidence type="ECO:0000313" key="8">
    <source>
        <dbReference type="Proteomes" id="UP001596528"/>
    </source>
</evidence>
<keyword evidence="4" id="KW-0460">Magnesium</keyword>
<feature type="domain" description="S1 motif" evidence="6">
    <location>
        <begin position="36"/>
        <end position="116"/>
    </location>
</feature>
<evidence type="ECO:0000256" key="5">
    <source>
        <dbReference type="ARBA" id="ARBA00022884"/>
    </source>
</evidence>
<dbReference type="InterPro" id="IPR004659">
    <property type="entry name" value="RNase_E/G"/>
</dbReference>
<dbReference type="Proteomes" id="UP001596528">
    <property type="component" value="Unassembled WGS sequence"/>
</dbReference>
<evidence type="ECO:0000259" key="6">
    <source>
        <dbReference type="SMART" id="SM00316"/>
    </source>
</evidence>
<dbReference type="Gene3D" id="2.40.50.140">
    <property type="entry name" value="Nucleic acid-binding proteins"/>
    <property type="match status" value="1"/>
</dbReference>
<evidence type="ECO:0000256" key="1">
    <source>
        <dbReference type="ARBA" id="ARBA00001946"/>
    </source>
</evidence>
<dbReference type="InterPro" id="IPR019307">
    <property type="entry name" value="RNA-bd_AU-1/RNase_E/G"/>
</dbReference>